<proteinExistence type="predicted"/>
<evidence type="ECO:0000256" key="3">
    <source>
        <dbReference type="SAM" id="SignalP"/>
    </source>
</evidence>
<name>A0A2G2Z434_CAPAN</name>
<dbReference type="Gramene" id="PHT76790">
    <property type="protein sequence ID" value="PHT76790"/>
    <property type="gene ID" value="T459_20312"/>
</dbReference>
<dbReference type="PROSITE" id="PS50927">
    <property type="entry name" value="BULB_LECTIN"/>
    <property type="match status" value="1"/>
</dbReference>
<keyword evidence="2" id="KW-0325">Glycoprotein</keyword>
<evidence type="ECO:0000313" key="6">
    <source>
        <dbReference type="Proteomes" id="UP000222542"/>
    </source>
</evidence>
<feature type="domain" description="Bulb-type lectin" evidence="4">
    <location>
        <begin position="55"/>
        <end position="188"/>
    </location>
</feature>
<gene>
    <name evidence="5" type="ORF">T459_20312</name>
</gene>
<feature type="signal peptide" evidence="3">
    <location>
        <begin position="1"/>
        <end position="27"/>
    </location>
</feature>
<dbReference type="Pfam" id="PF01453">
    <property type="entry name" value="B_lectin"/>
    <property type="match status" value="1"/>
</dbReference>
<dbReference type="AlphaFoldDB" id="A0A2G2Z434"/>
<evidence type="ECO:0000259" key="4">
    <source>
        <dbReference type="PROSITE" id="PS50927"/>
    </source>
</evidence>
<protein>
    <recommendedName>
        <fullName evidence="4">Bulb-type lectin domain-containing protein</fullName>
    </recommendedName>
</protein>
<reference evidence="5 6" key="2">
    <citation type="journal article" date="2017" name="Genome Biol.">
        <title>New reference genome sequences of hot pepper reveal the massive evolution of plant disease-resistance genes by retroduplication.</title>
        <authorList>
            <person name="Kim S."/>
            <person name="Park J."/>
            <person name="Yeom S.I."/>
            <person name="Kim Y.M."/>
            <person name="Seo E."/>
            <person name="Kim K.T."/>
            <person name="Kim M.S."/>
            <person name="Lee J.M."/>
            <person name="Cheong K."/>
            <person name="Shin H.S."/>
            <person name="Kim S.B."/>
            <person name="Han K."/>
            <person name="Lee J."/>
            <person name="Park M."/>
            <person name="Lee H.A."/>
            <person name="Lee H.Y."/>
            <person name="Lee Y."/>
            <person name="Oh S."/>
            <person name="Lee J.H."/>
            <person name="Choi E."/>
            <person name="Choi E."/>
            <person name="Lee S.E."/>
            <person name="Jeon J."/>
            <person name="Kim H."/>
            <person name="Choi G."/>
            <person name="Song H."/>
            <person name="Lee J."/>
            <person name="Lee S.C."/>
            <person name="Kwon J.K."/>
            <person name="Lee H.Y."/>
            <person name="Koo N."/>
            <person name="Hong Y."/>
            <person name="Kim R.W."/>
            <person name="Kang W.H."/>
            <person name="Huh J.H."/>
            <person name="Kang B.C."/>
            <person name="Yang T.J."/>
            <person name="Lee Y.H."/>
            <person name="Bennetzen J.L."/>
            <person name="Choi D."/>
        </authorList>
    </citation>
    <scope>NUCLEOTIDE SEQUENCE [LARGE SCALE GENOMIC DNA]</scope>
    <source>
        <strain evidence="6">cv. CM334</strain>
    </source>
</reference>
<dbReference type="PANTHER" id="PTHR47976:SF88">
    <property type="entry name" value="RECEPTOR-LIKE SERINE_THREONINE-PROTEIN KINASE"/>
    <property type="match status" value="1"/>
</dbReference>
<feature type="chain" id="PRO_5013767374" description="Bulb-type lectin domain-containing protein" evidence="3">
    <location>
        <begin position="28"/>
        <end position="200"/>
    </location>
</feature>
<dbReference type="CDD" id="cd00028">
    <property type="entry name" value="B_lectin"/>
    <property type="match status" value="1"/>
</dbReference>
<comment type="caution">
    <text evidence="5">The sequence shown here is derived from an EMBL/GenBank/DDBJ whole genome shotgun (WGS) entry which is preliminary data.</text>
</comment>
<accession>A0A2G2Z434</accession>
<evidence type="ECO:0000256" key="1">
    <source>
        <dbReference type="ARBA" id="ARBA00022729"/>
    </source>
</evidence>
<dbReference type="Gene3D" id="2.90.10.10">
    <property type="entry name" value="Bulb-type lectin domain"/>
    <property type="match status" value="1"/>
</dbReference>
<dbReference type="EMBL" id="AYRZ02000007">
    <property type="protein sequence ID" value="PHT76790.1"/>
    <property type="molecule type" value="Genomic_DNA"/>
</dbReference>
<dbReference type="FunFam" id="2.90.10.30:FF:000003">
    <property type="entry name" value="Os04g0303100 protein"/>
    <property type="match status" value="1"/>
</dbReference>
<evidence type="ECO:0000313" key="5">
    <source>
        <dbReference type="EMBL" id="PHT76790.1"/>
    </source>
</evidence>
<keyword evidence="1 3" id="KW-0732">Signal</keyword>
<dbReference type="InterPro" id="IPR036426">
    <property type="entry name" value="Bulb-type_lectin_dom_sf"/>
</dbReference>
<sequence length="200" mass="22509">MSAVKRFYFTILLIIYLHLLSSRSASSQLISWFLNPSLLNSTAGLSTSWTNRPFSSTADSTYGLSFFTTILLSRNDGTIYHFFGFYCKEERAECFLGIFIAFPYRSPSIERKLMVSQSVRSANRDHPVKANATLQLDQDGNLVLADSDGTLVWSTNTTEKSASGLKLTKTGNLVLLDKVNRTIWQSFDHPTDSLLEYVSY</sequence>
<dbReference type="Proteomes" id="UP000222542">
    <property type="component" value="Unassembled WGS sequence"/>
</dbReference>
<dbReference type="SMART" id="SM00108">
    <property type="entry name" value="B_lectin"/>
    <property type="match status" value="1"/>
</dbReference>
<dbReference type="InterPro" id="IPR001480">
    <property type="entry name" value="Bulb-type_lectin_dom"/>
</dbReference>
<dbReference type="InterPro" id="IPR051343">
    <property type="entry name" value="G-type_lectin_kinases/EP1-like"/>
</dbReference>
<reference evidence="5 6" key="1">
    <citation type="journal article" date="2014" name="Nat. Genet.">
        <title>Genome sequence of the hot pepper provides insights into the evolution of pungency in Capsicum species.</title>
        <authorList>
            <person name="Kim S."/>
            <person name="Park M."/>
            <person name="Yeom S.I."/>
            <person name="Kim Y.M."/>
            <person name="Lee J.M."/>
            <person name="Lee H.A."/>
            <person name="Seo E."/>
            <person name="Choi J."/>
            <person name="Cheong K."/>
            <person name="Kim K.T."/>
            <person name="Jung K."/>
            <person name="Lee G.W."/>
            <person name="Oh S.K."/>
            <person name="Bae C."/>
            <person name="Kim S.B."/>
            <person name="Lee H.Y."/>
            <person name="Kim S.Y."/>
            <person name="Kim M.S."/>
            <person name="Kang B.C."/>
            <person name="Jo Y.D."/>
            <person name="Yang H.B."/>
            <person name="Jeong H.J."/>
            <person name="Kang W.H."/>
            <person name="Kwon J.K."/>
            <person name="Shin C."/>
            <person name="Lim J.Y."/>
            <person name="Park J.H."/>
            <person name="Huh J.H."/>
            <person name="Kim J.S."/>
            <person name="Kim B.D."/>
            <person name="Cohen O."/>
            <person name="Paran I."/>
            <person name="Suh M.C."/>
            <person name="Lee S.B."/>
            <person name="Kim Y.K."/>
            <person name="Shin Y."/>
            <person name="Noh S.J."/>
            <person name="Park J."/>
            <person name="Seo Y.S."/>
            <person name="Kwon S.Y."/>
            <person name="Kim H.A."/>
            <person name="Park J.M."/>
            <person name="Kim H.J."/>
            <person name="Choi S.B."/>
            <person name="Bosland P.W."/>
            <person name="Reeves G."/>
            <person name="Jo S.H."/>
            <person name="Lee B.W."/>
            <person name="Cho H.T."/>
            <person name="Choi H.S."/>
            <person name="Lee M.S."/>
            <person name="Yu Y."/>
            <person name="Do Choi Y."/>
            <person name="Park B.S."/>
            <person name="van Deynze A."/>
            <person name="Ashrafi H."/>
            <person name="Hill T."/>
            <person name="Kim W.T."/>
            <person name="Pai H.S."/>
            <person name="Ahn H.K."/>
            <person name="Yeam I."/>
            <person name="Giovannoni J.J."/>
            <person name="Rose J.K."/>
            <person name="Sorensen I."/>
            <person name="Lee S.J."/>
            <person name="Kim R.W."/>
            <person name="Choi I.Y."/>
            <person name="Choi B.S."/>
            <person name="Lim J.S."/>
            <person name="Lee Y.H."/>
            <person name="Choi D."/>
        </authorList>
    </citation>
    <scope>NUCLEOTIDE SEQUENCE [LARGE SCALE GENOMIC DNA]</scope>
    <source>
        <strain evidence="6">cv. CM334</strain>
    </source>
</reference>
<keyword evidence="6" id="KW-1185">Reference proteome</keyword>
<dbReference type="STRING" id="4072.A0A2G2Z434"/>
<dbReference type="SUPFAM" id="SSF51110">
    <property type="entry name" value="alpha-D-mannose-specific plant lectins"/>
    <property type="match status" value="1"/>
</dbReference>
<dbReference type="PANTHER" id="PTHR47976">
    <property type="entry name" value="G-TYPE LECTIN S-RECEPTOR-LIKE SERINE/THREONINE-PROTEIN KINASE SD2-5"/>
    <property type="match status" value="1"/>
</dbReference>
<evidence type="ECO:0000256" key="2">
    <source>
        <dbReference type="ARBA" id="ARBA00023180"/>
    </source>
</evidence>
<organism evidence="5 6">
    <name type="scientific">Capsicum annuum</name>
    <name type="common">Capsicum pepper</name>
    <dbReference type="NCBI Taxonomy" id="4072"/>
    <lineage>
        <taxon>Eukaryota</taxon>
        <taxon>Viridiplantae</taxon>
        <taxon>Streptophyta</taxon>
        <taxon>Embryophyta</taxon>
        <taxon>Tracheophyta</taxon>
        <taxon>Spermatophyta</taxon>
        <taxon>Magnoliopsida</taxon>
        <taxon>eudicotyledons</taxon>
        <taxon>Gunneridae</taxon>
        <taxon>Pentapetalae</taxon>
        <taxon>asterids</taxon>
        <taxon>lamiids</taxon>
        <taxon>Solanales</taxon>
        <taxon>Solanaceae</taxon>
        <taxon>Solanoideae</taxon>
        <taxon>Capsiceae</taxon>
        <taxon>Capsicum</taxon>
    </lineage>
</organism>